<dbReference type="PATRIC" id="fig|1618023.3.peg.2031"/>
<feature type="chain" id="PRO_5002337298" evidence="1">
    <location>
        <begin position="23"/>
        <end position="188"/>
    </location>
</feature>
<protein>
    <submittedName>
        <fullName evidence="3">Conserved repeat protein</fullName>
    </submittedName>
</protein>
<reference evidence="3 4" key="1">
    <citation type="submission" date="2015-02" db="EMBL/GenBank/DDBJ databases">
        <title>Draft genome of a novel marine cyanobacterium (Chroococcales) isolated from South Atlantic Ocean.</title>
        <authorList>
            <person name="Rigonato J."/>
            <person name="Alvarenga D.O."/>
            <person name="Branco L.H."/>
            <person name="Varani A.M."/>
            <person name="Brandini F.P."/>
            <person name="Fiore M.F."/>
        </authorList>
    </citation>
    <scope>NUCLEOTIDE SEQUENCE [LARGE SCALE GENOMIC DNA]</scope>
    <source>
        <strain evidence="3 4">CENA595</strain>
    </source>
</reference>
<dbReference type="Pfam" id="PF01345">
    <property type="entry name" value="DUF11"/>
    <property type="match status" value="1"/>
</dbReference>
<feature type="domain" description="DUF11" evidence="2">
    <location>
        <begin position="76"/>
        <end position="152"/>
    </location>
</feature>
<dbReference type="InterPro" id="IPR047589">
    <property type="entry name" value="DUF11_rpt"/>
</dbReference>
<evidence type="ECO:0000313" key="3">
    <source>
        <dbReference type="EMBL" id="KJH70140.1"/>
    </source>
</evidence>
<dbReference type="Proteomes" id="UP000032452">
    <property type="component" value="Unassembled WGS sequence"/>
</dbReference>
<keyword evidence="1" id="KW-0732">Signal</keyword>
<dbReference type="InterPro" id="IPR001434">
    <property type="entry name" value="OmcB-like_DUF11"/>
</dbReference>
<dbReference type="RefSeq" id="WP_045056457.1">
    <property type="nucleotide sequence ID" value="NZ_CAWMDP010000023.1"/>
</dbReference>
<proteinExistence type="predicted"/>
<name>A0A0D8ZMZ2_9CYAN</name>
<keyword evidence="4" id="KW-1185">Reference proteome</keyword>
<dbReference type="OrthoDB" id="484368at2"/>
<dbReference type="NCBIfam" id="TIGR01451">
    <property type="entry name" value="B_ant_repeat"/>
    <property type="match status" value="1"/>
</dbReference>
<feature type="signal peptide" evidence="1">
    <location>
        <begin position="1"/>
        <end position="22"/>
    </location>
</feature>
<comment type="caution">
    <text evidence="3">The sequence shown here is derived from an EMBL/GenBank/DDBJ whole genome shotgun (WGS) entry which is preliminary data.</text>
</comment>
<accession>A0A0D8ZMZ2</accession>
<dbReference type="STRING" id="1618023.UH38_19970"/>
<organism evidence="3 4">
    <name type="scientific">Aliterella atlantica CENA595</name>
    <dbReference type="NCBI Taxonomy" id="1618023"/>
    <lineage>
        <taxon>Bacteria</taxon>
        <taxon>Bacillati</taxon>
        <taxon>Cyanobacteriota</taxon>
        <taxon>Cyanophyceae</taxon>
        <taxon>Chroococcidiopsidales</taxon>
        <taxon>Aliterellaceae</taxon>
        <taxon>Aliterella</taxon>
    </lineage>
</organism>
<dbReference type="AlphaFoldDB" id="A0A0D8ZMZ2"/>
<dbReference type="PIRSF" id="PIRSF014979">
    <property type="entry name" value="UCP014979"/>
    <property type="match status" value="1"/>
</dbReference>
<evidence type="ECO:0000259" key="2">
    <source>
        <dbReference type="Pfam" id="PF01345"/>
    </source>
</evidence>
<sequence>MKRSFLIGLGAVALLASGPVSTQLPAIANLLPQTAIAQNPQAKRQVQLNLTAAKKVVQQAEGGKQQVSWQPLQGKVTVNPGDVIRYTVTGQNNGDRAVKNLVVTQPIPKQTVYVLNSVNTVNNTATVTYSIDNGKTFVAKPTVKVKLTDGKVVTQPAPAEAYTHVRWKFVQAINPKAAAAAAYQVRVR</sequence>
<evidence type="ECO:0000313" key="4">
    <source>
        <dbReference type="Proteomes" id="UP000032452"/>
    </source>
</evidence>
<evidence type="ECO:0000256" key="1">
    <source>
        <dbReference type="SAM" id="SignalP"/>
    </source>
</evidence>
<dbReference type="EMBL" id="JYON01000027">
    <property type="protein sequence ID" value="KJH70140.1"/>
    <property type="molecule type" value="Genomic_DNA"/>
</dbReference>
<dbReference type="InterPro" id="IPR014468">
    <property type="entry name" value="UCP014979"/>
</dbReference>
<gene>
    <name evidence="3" type="ORF">UH38_19970</name>
</gene>